<dbReference type="PROSITE" id="PS51257">
    <property type="entry name" value="PROKAR_LIPOPROTEIN"/>
    <property type="match status" value="1"/>
</dbReference>
<dbReference type="PANTHER" id="PTHR30290">
    <property type="entry name" value="PERIPLASMIC BINDING COMPONENT OF ABC TRANSPORTER"/>
    <property type="match status" value="1"/>
</dbReference>
<comment type="caution">
    <text evidence="5">The sequence shown here is derived from an EMBL/GenBank/DDBJ whole genome shotgun (WGS) entry which is preliminary data.</text>
</comment>
<proteinExistence type="predicted"/>
<keyword evidence="6" id="KW-1185">Reference proteome</keyword>
<organism evidence="5 6">
    <name type="scientific">Yinghuangia aomiensis</name>
    <dbReference type="NCBI Taxonomy" id="676205"/>
    <lineage>
        <taxon>Bacteria</taxon>
        <taxon>Bacillati</taxon>
        <taxon>Actinomycetota</taxon>
        <taxon>Actinomycetes</taxon>
        <taxon>Kitasatosporales</taxon>
        <taxon>Streptomycetaceae</taxon>
        <taxon>Yinghuangia</taxon>
    </lineage>
</organism>
<dbReference type="PANTHER" id="PTHR30290:SF38">
    <property type="entry name" value="D,D-DIPEPTIDE-BINDING PERIPLASMIC PROTEIN DDPA-RELATED"/>
    <property type="match status" value="1"/>
</dbReference>
<accession>A0ABP9GKW8</accession>
<feature type="chain" id="PRO_5047123015" evidence="3">
    <location>
        <begin position="28"/>
        <end position="533"/>
    </location>
</feature>
<dbReference type="Gene3D" id="3.40.190.10">
    <property type="entry name" value="Periplasmic binding protein-like II"/>
    <property type="match status" value="1"/>
</dbReference>
<sequence>MRHERLRYPRLIAAVAGAAALALTATACGGDDKKSDKSSNGSAAPGGAGTGGDLTVLITQETRGIDPAISTVSSVNGGTQAAAVFDVLFYIDPKTGKVQPQLAESATASDGGSVWNIKLRPNVTFTDGTPLDAEALKFNWERHQDPAVRSVAAVAAKDLKFEVVDPTNLKVTLPAPNPHFDQLVAHNLAFVGSPTAIKADPKGFSAKPVGAGPFKVKSWVRDNALTLERNTAYWNKDRPLLNSVTLKPVMDQTQRLNSLVSGQGDLVTTINFKMVNEAREKGLTVAYDDKNGGFMTMFKTDRPPFDDPRARRAYVLIMDGGDRNKVIQGPAGAGQTLTTFFAPTSPFVDPSATMPKQNKEEAQKLLDELAAAGKPLEFTYTTNSSAAAKASAEYWQAQTRGMKNIKMNTEFLDGSAYASKVMISKDFQAAEFNAFFDDPEPVLYNLLYSKGAENRTGYNNPAVDAALDKARATTDENERKAQYAIVQQAIVNDLPFWSYEKGFAAAIQGKRGKVEGIQLFEDGLILFDRVSVK</sequence>
<keyword evidence="1 3" id="KW-0732">Signal</keyword>
<protein>
    <submittedName>
        <fullName evidence="5">ABC transporter substrate-binding protein</fullName>
    </submittedName>
</protein>
<dbReference type="InterPro" id="IPR000914">
    <property type="entry name" value="SBP_5_dom"/>
</dbReference>
<evidence type="ECO:0000313" key="5">
    <source>
        <dbReference type="EMBL" id="GAA4946903.1"/>
    </source>
</evidence>
<reference evidence="6" key="1">
    <citation type="journal article" date="2019" name="Int. J. Syst. Evol. Microbiol.">
        <title>The Global Catalogue of Microorganisms (GCM) 10K type strain sequencing project: providing services to taxonomists for standard genome sequencing and annotation.</title>
        <authorList>
            <consortium name="The Broad Institute Genomics Platform"/>
            <consortium name="The Broad Institute Genome Sequencing Center for Infectious Disease"/>
            <person name="Wu L."/>
            <person name="Ma J."/>
        </authorList>
    </citation>
    <scope>NUCLEOTIDE SEQUENCE [LARGE SCALE GENOMIC DNA]</scope>
    <source>
        <strain evidence="6">JCM 17986</strain>
    </source>
</reference>
<dbReference type="SUPFAM" id="SSF53850">
    <property type="entry name" value="Periplasmic binding protein-like II"/>
    <property type="match status" value="1"/>
</dbReference>
<evidence type="ECO:0000313" key="6">
    <source>
        <dbReference type="Proteomes" id="UP001500466"/>
    </source>
</evidence>
<dbReference type="Gene3D" id="3.10.105.10">
    <property type="entry name" value="Dipeptide-binding Protein, Domain 3"/>
    <property type="match status" value="1"/>
</dbReference>
<dbReference type="InterPro" id="IPR030678">
    <property type="entry name" value="Peptide/Ni-bd"/>
</dbReference>
<feature type="domain" description="Solute-binding protein family 5" evidence="4">
    <location>
        <begin position="97"/>
        <end position="452"/>
    </location>
</feature>
<dbReference type="Proteomes" id="UP001500466">
    <property type="component" value="Unassembled WGS sequence"/>
</dbReference>
<evidence type="ECO:0000256" key="1">
    <source>
        <dbReference type="ARBA" id="ARBA00022729"/>
    </source>
</evidence>
<dbReference type="InterPro" id="IPR039424">
    <property type="entry name" value="SBP_5"/>
</dbReference>
<feature type="signal peptide" evidence="3">
    <location>
        <begin position="1"/>
        <end position="27"/>
    </location>
</feature>
<gene>
    <name evidence="5" type="ORF">GCM10023205_03460</name>
</gene>
<dbReference type="Pfam" id="PF00496">
    <property type="entry name" value="SBP_bac_5"/>
    <property type="match status" value="1"/>
</dbReference>
<evidence type="ECO:0000259" key="4">
    <source>
        <dbReference type="Pfam" id="PF00496"/>
    </source>
</evidence>
<feature type="region of interest" description="Disordered" evidence="2">
    <location>
        <begin position="29"/>
        <end position="53"/>
    </location>
</feature>
<name>A0ABP9GKW8_9ACTN</name>
<dbReference type="RefSeq" id="WP_345673399.1">
    <property type="nucleotide sequence ID" value="NZ_BAABHS010000001.1"/>
</dbReference>
<evidence type="ECO:0000256" key="2">
    <source>
        <dbReference type="SAM" id="MobiDB-lite"/>
    </source>
</evidence>
<evidence type="ECO:0000256" key="3">
    <source>
        <dbReference type="SAM" id="SignalP"/>
    </source>
</evidence>
<dbReference type="EMBL" id="BAABHS010000001">
    <property type="protein sequence ID" value="GAA4946903.1"/>
    <property type="molecule type" value="Genomic_DNA"/>
</dbReference>
<dbReference type="PIRSF" id="PIRSF002741">
    <property type="entry name" value="MppA"/>
    <property type="match status" value="1"/>
</dbReference>